<evidence type="ECO:0000313" key="2">
    <source>
        <dbReference type="EMBL" id="EJN58916.1"/>
    </source>
</evidence>
<gene>
    <name evidence="2" type="ORF">HSB1_23370</name>
</gene>
<evidence type="ECO:0000313" key="3">
    <source>
        <dbReference type="Proteomes" id="UP000007813"/>
    </source>
</evidence>
<dbReference type="Proteomes" id="UP000007813">
    <property type="component" value="Unassembled WGS sequence"/>
</dbReference>
<dbReference type="OrthoDB" id="346484at2157"/>
<dbReference type="eggNOG" id="arCOG14156">
    <property type="taxonomic scope" value="Archaea"/>
</dbReference>
<name>J3JF50_9EURY</name>
<organism evidence="2 3">
    <name type="scientific">Halogranum salarium B-1</name>
    <dbReference type="NCBI Taxonomy" id="1210908"/>
    <lineage>
        <taxon>Archaea</taxon>
        <taxon>Methanobacteriati</taxon>
        <taxon>Methanobacteriota</taxon>
        <taxon>Stenosarchaea group</taxon>
        <taxon>Halobacteria</taxon>
        <taxon>Halobacteriales</taxon>
        <taxon>Haloferacaceae</taxon>
    </lineage>
</organism>
<comment type="caution">
    <text evidence="2">The sequence shown here is derived from an EMBL/GenBank/DDBJ whole genome shotgun (WGS) entry which is preliminary data.</text>
</comment>
<reference evidence="2 3" key="1">
    <citation type="journal article" date="2012" name="J. Bacteriol.">
        <title>Draft Genome Sequence of the Extremely Halophilic Archaeon Halogranum salarium B-1T.</title>
        <authorList>
            <person name="Kim K.K."/>
            <person name="Lee K.C."/>
            <person name="Lee J.S."/>
        </authorList>
    </citation>
    <scope>NUCLEOTIDE SEQUENCE [LARGE SCALE GENOMIC DNA]</scope>
    <source>
        <strain evidence="2 3">B-1</strain>
    </source>
</reference>
<dbReference type="AlphaFoldDB" id="J3JF50"/>
<proteinExistence type="predicted"/>
<feature type="region of interest" description="Disordered" evidence="1">
    <location>
        <begin position="1"/>
        <end position="43"/>
    </location>
</feature>
<protein>
    <submittedName>
        <fullName evidence="2">Uncharacterized protein</fullName>
    </submittedName>
</protein>
<evidence type="ECO:0000256" key="1">
    <source>
        <dbReference type="SAM" id="MobiDB-lite"/>
    </source>
</evidence>
<dbReference type="RefSeq" id="WP_009367419.1">
    <property type="nucleotide sequence ID" value="NZ_ALJD01000006.1"/>
</dbReference>
<sequence length="272" mass="29349">MSRTESKPGAGETGTRTRGDGWSPAAAARRSVSRGKRYVRSAERTEVATALGAVASVVAGVRSLRRGDRTGGLLRLGFGTALGVATLARRRSTRSATPSDGEEGRTIPIEDGEQRTPPEEEVETGTHVPETATQLHIPERESPRRLGSAAFNEYSNRLPMPQRVFDTGLLALGAEVFWGVREADDAVLVSQLYDPIQDGAGLRFVGSTQVDDERMLSVPDVVLNHWDRVAGGGMAVTSGTRLVFVTTDALREDSQLLVVPEEWAEELPEEGR</sequence>
<accession>J3JF50</accession>
<feature type="region of interest" description="Disordered" evidence="1">
    <location>
        <begin position="88"/>
        <end position="131"/>
    </location>
</feature>
<dbReference type="EMBL" id="ALJD01000006">
    <property type="protein sequence ID" value="EJN58916.1"/>
    <property type="molecule type" value="Genomic_DNA"/>
</dbReference>